<evidence type="ECO:0000313" key="1">
    <source>
        <dbReference type="EMBL" id="JAH39759.1"/>
    </source>
</evidence>
<proteinExistence type="predicted"/>
<accession>A0A0E9SEJ0</accession>
<protein>
    <submittedName>
        <fullName evidence="1">Uncharacterized protein</fullName>
    </submittedName>
</protein>
<organism evidence="1">
    <name type="scientific">Anguilla anguilla</name>
    <name type="common">European freshwater eel</name>
    <name type="synonym">Muraena anguilla</name>
    <dbReference type="NCBI Taxonomy" id="7936"/>
    <lineage>
        <taxon>Eukaryota</taxon>
        <taxon>Metazoa</taxon>
        <taxon>Chordata</taxon>
        <taxon>Craniata</taxon>
        <taxon>Vertebrata</taxon>
        <taxon>Euteleostomi</taxon>
        <taxon>Actinopterygii</taxon>
        <taxon>Neopterygii</taxon>
        <taxon>Teleostei</taxon>
        <taxon>Anguilliformes</taxon>
        <taxon>Anguillidae</taxon>
        <taxon>Anguilla</taxon>
    </lineage>
</organism>
<sequence>MCSISQPVREMGRLISGGGGRRMISTNSLLVKRE</sequence>
<reference evidence="1" key="2">
    <citation type="journal article" date="2015" name="Fish Shellfish Immunol.">
        <title>Early steps in the European eel (Anguilla anguilla)-Vibrio vulnificus interaction in the gills: Role of the RtxA13 toxin.</title>
        <authorList>
            <person name="Callol A."/>
            <person name="Pajuelo D."/>
            <person name="Ebbesson L."/>
            <person name="Teles M."/>
            <person name="MacKenzie S."/>
            <person name="Amaro C."/>
        </authorList>
    </citation>
    <scope>NUCLEOTIDE SEQUENCE</scope>
</reference>
<name>A0A0E9SEJ0_ANGAN</name>
<reference evidence="1" key="1">
    <citation type="submission" date="2014-11" db="EMBL/GenBank/DDBJ databases">
        <authorList>
            <person name="Amaro Gonzalez C."/>
        </authorList>
    </citation>
    <scope>NUCLEOTIDE SEQUENCE</scope>
</reference>
<dbReference type="EMBL" id="GBXM01068818">
    <property type="protein sequence ID" value="JAH39759.1"/>
    <property type="molecule type" value="Transcribed_RNA"/>
</dbReference>
<dbReference type="AlphaFoldDB" id="A0A0E9SEJ0"/>